<dbReference type="RefSeq" id="WP_237260985.1">
    <property type="nucleotide sequence ID" value="NZ_AP024202.1"/>
</dbReference>
<evidence type="ECO:0000256" key="1">
    <source>
        <dbReference type="SAM" id="SignalP"/>
    </source>
</evidence>
<dbReference type="PANTHER" id="PTHR36302">
    <property type="entry name" value="BLR7088 PROTEIN"/>
    <property type="match status" value="1"/>
</dbReference>
<reference evidence="2" key="1">
    <citation type="journal article" date="2022" name="Arch. Microbiol.">
        <title>Thiomicrorhabdus immobilis sp. nov., a mesophilic sulfur-oxidizing bacterium isolated from sediment of a brackish lake in northern Japan.</title>
        <authorList>
            <person name="Kojima H."/>
            <person name="Mochizuki J."/>
            <person name="Kanda M."/>
            <person name="Watanabe T."/>
            <person name="Fukui M."/>
        </authorList>
    </citation>
    <scope>NUCLEOTIDE SEQUENCE</scope>
    <source>
        <strain evidence="2">Am19</strain>
    </source>
</reference>
<evidence type="ECO:0000313" key="3">
    <source>
        <dbReference type="Proteomes" id="UP001054820"/>
    </source>
</evidence>
<dbReference type="InterPro" id="IPR058248">
    <property type="entry name" value="Lxx211020-like"/>
</dbReference>
<organism evidence="2 3">
    <name type="scientific">Thiomicrorhabdus immobilis</name>
    <dbReference type="NCBI Taxonomy" id="2791037"/>
    <lineage>
        <taxon>Bacteria</taxon>
        <taxon>Pseudomonadati</taxon>
        <taxon>Pseudomonadota</taxon>
        <taxon>Gammaproteobacteria</taxon>
        <taxon>Thiotrichales</taxon>
        <taxon>Piscirickettsiaceae</taxon>
        <taxon>Thiomicrorhabdus</taxon>
    </lineage>
</organism>
<protein>
    <submittedName>
        <fullName evidence="2">Transporter</fullName>
    </submittedName>
</protein>
<dbReference type="SUPFAM" id="SSF110087">
    <property type="entry name" value="DR1885-like metal-binding protein"/>
    <property type="match status" value="1"/>
</dbReference>
<dbReference type="EMBL" id="AP024202">
    <property type="protein sequence ID" value="BCN93682.1"/>
    <property type="molecule type" value="Genomic_DNA"/>
</dbReference>
<dbReference type="Proteomes" id="UP001054820">
    <property type="component" value="Chromosome"/>
</dbReference>
<gene>
    <name evidence="2" type="ORF">THMIRHAM_14670</name>
</gene>
<evidence type="ECO:0000313" key="2">
    <source>
        <dbReference type="EMBL" id="BCN93682.1"/>
    </source>
</evidence>
<name>A0ABN6CX24_9GAMM</name>
<proteinExistence type="predicted"/>
<dbReference type="InterPro" id="IPR007410">
    <property type="entry name" value="LpqE-like"/>
</dbReference>
<keyword evidence="1" id="KW-0732">Signal</keyword>
<feature type="signal peptide" evidence="1">
    <location>
        <begin position="1"/>
        <end position="23"/>
    </location>
</feature>
<feature type="chain" id="PRO_5047436890" evidence="1">
    <location>
        <begin position="24"/>
        <end position="182"/>
    </location>
</feature>
<dbReference type="Gene3D" id="2.60.40.1890">
    <property type="entry name" value="PCu(A)C copper chaperone"/>
    <property type="match status" value="1"/>
</dbReference>
<dbReference type="InterPro" id="IPR036182">
    <property type="entry name" value="PCuAC_sf"/>
</dbReference>
<dbReference type="PANTHER" id="PTHR36302:SF1">
    <property type="entry name" value="COPPER CHAPERONE PCU(A)C"/>
    <property type="match status" value="1"/>
</dbReference>
<dbReference type="Pfam" id="PF04314">
    <property type="entry name" value="PCuAC"/>
    <property type="match status" value="1"/>
</dbReference>
<sequence>MKKTLSILSLSLITSLASFAVMANQADDIDVSAPFAREVPPGAPASASFMTLENKSAQAIKLTAANSTVAQTVELHTHTNDNGVMRMRKVEFIEIPASGTTELKPGGLHIMLIGPKQPLKMGQEVSVDLTFEDGSHKTVSMPVKSIKGMTMNHKMPMNEQNEMHNEEHNHEHMMEHSHEHMH</sequence>
<accession>A0ABN6CX24</accession>
<keyword evidence="3" id="KW-1185">Reference proteome</keyword>